<dbReference type="SUPFAM" id="SSF51604">
    <property type="entry name" value="Enolase C-terminal domain-like"/>
    <property type="match status" value="1"/>
</dbReference>
<dbReference type="InterPro" id="IPR018110">
    <property type="entry name" value="Mandel_Rmase/mucon_lact_enz_CS"/>
</dbReference>
<evidence type="ECO:0000313" key="10">
    <source>
        <dbReference type="Proteomes" id="UP001228636"/>
    </source>
</evidence>
<dbReference type="SFLD" id="SFLDG00180">
    <property type="entry name" value="muconate_cycloisomerase"/>
    <property type="match status" value="1"/>
</dbReference>
<organism evidence="9 10">
    <name type="scientific">Polaribacter sejongensis</name>
    <dbReference type="NCBI Taxonomy" id="985043"/>
    <lineage>
        <taxon>Bacteria</taxon>
        <taxon>Pseudomonadati</taxon>
        <taxon>Bacteroidota</taxon>
        <taxon>Flavobacteriia</taxon>
        <taxon>Flavobacteriales</taxon>
        <taxon>Flavobacteriaceae</taxon>
    </lineage>
</organism>
<evidence type="ECO:0000256" key="6">
    <source>
        <dbReference type="PIRSR" id="PIRSR634603-3"/>
    </source>
</evidence>
<evidence type="ECO:0000256" key="1">
    <source>
        <dbReference type="ARBA" id="ARBA00008031"/>
    </source>
</evidence>
<dbReference type="CDD" id="cd03319">
    <property type="entry name" value="L-Ala-DL-Glu_epimerase"/>
    <property type="match status" value="1"/>
</dbReference>
<protein>
    <recommendedName>
        <fullName evidence="7">Dipeptide epimerase</fullName>
        <ecNumber evidence="7">5.1.1.-</ecNumber>
    </recommendedName>
</protein>
<gene>
    <name evidence="9" type="ORF">QWY81_16405</name>
</gene>
<dbReference type="SUPFAM" id="SSF54826">
    <property type="entry name" value="Enolase N-terminal domain-like"/>
    <property type="match status" value="1"/>
</dbReference>
<dbReference type="GO" id="GO:0016855">
    <property type="term" value="F:racemase and epimerase activity, acting on amino acids and derivatives"/>
    <property type="evidence" value="ECO:0007669"/>
    <property type="project" value="UniProtKB-UniRule"/>
</dbReference>
<dbReference type="PANTHER" id="PTHR48080:SF3">
    <property type="entry name" value="ENOLASE SUPERFAMILY MEMBER DDB_G0284701"/>
    <property type="match status" value="1"/>
</dbReference>
<dbReference type="InterPro" id="IPR013342">
    <property type="entry name" value="Mandelate_racemase_C"/>
</dbReference>
<comment type="cofactor">
    <cofactor evidence="6 7">
        <name>Mg(2+)</name>
        <dbReference type="ChEBI" id="CHEBI:18420"/>
    </cofactor>
    <text evidence="6 7">Binds 1 Mg(2+) ion per subunit.</text>
</comment>
<dbReference type="InterPro" id="IPR029065">
    <property type="entry name" value="Enolase_C-like"/>
</dbReference>
<comment type="similarity">
    <text evidence="1 7">Belongs to the mandelate racemase/muconate lactonizing enzyme family.</text>
</comment>
<dbReference type="EC" id="5.1.1.-" evidence="7"/>
<dbReference type="InterPro" id="IPR034603">
    <property type="entry name" value="Dipeptide_epimerase"/>
</dbReference>
<evidence type="ECO:0000256" key="4">
    <source>
        <dbReference type="ARBA" id="ARBA00023235"/>
    </source>
</evidence>
<proteinExistence type="inferred from homology"/>
<dbReference type="PANTHER" id="PTHR48080">
    <property type="entry name" value="D-GALACTONATE DEHYDRATASE-RELATED"/>
    <property type="match status" value="1"/>
</dbReference>
<dbReference type="Pfam" id="PF13378">
    <property type="entry name" value="MR_MLE_C"/>
    <property type="match status" value="1"/>
</dbReference>
<dbReference type="Gene3D" id="3.30.390.10">
    <property type="entry name" value="Enolase-like, N-terminal domain"/>
    <property type="match status" value="1"/>
</dbReference>
<feature type="binding site" evidence="6">
    <location>
        <position position="178"/>
    </location>
    <ligand>
        <name>Mg(2+)</name>
        <dbReference type="ChEBI" id="CHEBI:18420"/>
    </ligand>
</feature>
<dbReference type="InterPro" id="IPR036849">
    <property type="entry name" value="Enolase-like_C_sf"/>
</dbReference>
<feature type="active site" description="Proton acceptor; specific for (S)-substrate epimerization" evidence="5">
    <location>
        <position position="251"/>
    </location>
</feature>
<evidence type="ECO:0000256" key="2">
    <source>
        <dbReference type="ARBA" id="ARBA00022723"/>
    </source>
</evidence>
<dbReference type="GO" id="GO:0000287">
    <property type="term" value="F:magnesium ion binding"/>
    <property type="evidence" value="ECO:0007669"/>
    <property type="project" value="UniProtKB-ARBA"/>
</dbReference>
<feature type="binding site" evidence="6">
    <location>
        <position position="229"/>
    </location>
    <ligand>
        <name>Mg(2+)</name>
        <dbReference type="ChEBI" id="CHEBI:18420"/>
    </ligand>
</feature>
<dbReference type="EMBL" id="JAUFQH010000017">
    <property type="protein sequence ID" value="MDN3621050.1"/>
    <property type="molecule type" value="Genomic_DNA"/>
</dbReference>
<dbReference type="PROSITE" id="PS00909">
    <property type="entry name" value="MR_MLE_2"/>
    <property type="match status" value="1"/>
</dbReference>
<sequence length="336" mass="37283">MEIKLHSYNLQLKHTFTISRESHDFQPSLVVELISDGFSGFGEATSNPYYNITVENMMATIQQNLPFIKSLSGEEPADFWRKLQPLFAENMFALCALDIAFNDLNARKQGKKLYDVWGLNTDKNPMTDYTIGIDSVEKMVAKMKELPWPIYKIKLGTKNDIEIVTELRKHSDAIFRIDANCGWTADQAIENSFKLKELGVEFLEQPLKADDIEGAKKLFKNSALPIIADESCIVESDVEKCFGLFHGVNVKLTKCGGVTPGKRMLEKAKELGLKTMVGCMTESTVGISAIAHLLPLLDYVDMDGGLLLKKDIANGITIDNGVISYADENGTGASLL</sequence>
<evidence type="ECO:0000313" key="9">
    <source>
        <dbReference type="EMBL" id="MDN3621050.1"/>
    </source>
</evidence>
<keyword evidence="4 7" id="KW-0413">Isomerase</keyword>
<dbReference type="Gene3D" id="3.20.20.120">
    <property type="entry name" value="Enolase-like C-terminal domain"/>
    <property type="match status" value="1"/>
</dbReference>
<feature type="active site" description="Proton acceptor; specific for (R)-substrate epimerization" evidence="5">
    <location>
        <position position="154"/>
    </location>
</feature>
<dbReference type="GO" id="GO:0009063">
    <property type="term" value="P:amino acid catabolic process"/>
    <property type="evidence" value="ECO:0007669"/>
    <property type="project" value="InterPro"/>
</dbReference>
<reference evidence="9 10" key="1">
    <citation type="journal article" date="2014" name="Int. J. Syst. Evol. Microbiol.">
        <title>Complete genome sequence of Corynebacterium casei LMG S-19264T (=DSM 44701T), isolated from a smear-ripened cheese.</title>
        <authorList>
            <consortium name="US DOE Joint Genome Institute (JGI-PGF)"/>
            <person name="Walter F."/>
            <person name="Albersmeier A."/>
            <person name="Kalinowski J."/>
            <person name="Ruckert C."/>
        </authorList>
    </citation>
    <scope>NUCLEOTIDE SEQUENCE [LARGE SCALE GENOMIC DNA]</scope>
    <source>
        <strain evidence="9 10">CECT 8670</strain>
    </source>
</reference>
<dbReference type="Pfam" id="PF02746">
    <property type="entry name" value="MR_MLE_N"/>
    <property type="match status" value="1"/>
</dbReference>
<evidence type="ECO:0000256" key="5">
    <source>
        <dbReference type="PIRSR" id="PIRSR634603-1"/>
    </source>
</evidence>
<feature type="domain" description="Mandelate racemase/muconate lactonizing enzyme C-terminal" evidence="8">
    <location>
        <begin position="136"/>
        <end position="225"/>
    </location>
</feature>
<dbReference type="SFLD" id="SFLDS00001">
    <property type="entry name" value="Enolase"/>
    <property type="match status" value="1"/>
</dbReference>
<dbReference type="RefSeq" id="WP_261973994.1">
    <property type="nucleotide sequence ID" value="NZ_CP103460.1"/>
</dbReference>
<dbReference type="InterPro" id="IPR013341">
    <property type="entry name" value="Mandelate_racemase_N_dom"/>
</dbReference>
<dbReference type="AlphaFoldDB" id="A0AAJ1R0E7"/>
<evidence type="ECO:0000259" key="8">
    <source>
        <dbReference type="SMART" id="SM00922"/>
    </source>
</evidence>
<evidence type="ECO:0000256" key="7">
    <source>
        <dbReference type="RuleBase" id="RU366006"/>
    </source>
</evidence>
<evidence type="ECO:0000256" key="3">
    <source>
        <dbReference type="ARBA" id="ARBA00022842"/>
    </source>
</evidence>
<dbReference type="SMART" id="SM00922">
    <property type="entry name" value="MR_MLE"/>
    <property type="match status" value="1"/>
</dbReference>
<accession>A0AAJ1R0E7</accession>
<dbReference type="InterPro" id="IPR029017">
    <property type="entry name" value="Enolase-like_N"/>
</dbReference>
<feature type="binding site" evidence="6">
    <location>
        <position position="204"/>
    </location>
    <ligand>
        <name>Mg(2+)</name>
        <dbReference type="ChEBI" id="CHEBI:18420"/>
    </ligand>
</feature>
<name>A0AAJ1R0E7_9FLAO</name>
<dbReference type="Proteomes" id="UP001228636">
    <property type="component" value="Unassembled WGS sequence"/>
</dbReference>
<keyword evidence="3 6" id="KW-0460">Magnesium</keyword>
<dbReference type="InterPro" id="IPR034593">
    <property type="entry name" value="DgoD-like"/>
</dbReference>
<keyword evidence="2 6" id="KW-0479">Metal-binding</keyword>
<comment type="caution">
    <text evidence="9">The sequence shown here is derived from an EMBL/GenBank/DDBJ whole genome shotgun (WGS) entry which is preliminary data.</text>
</comment>